<gene>
    <name evidence="1" type="ORF">ACH61_00381</name>
</gene>
<name>A0A166IJU2_9MICO</name>
<dbReference type="PROSITE" id="PS51257">
    <property type="entry name" value="PROKAR_LIPOPROTEIN"/>
    <property type="match status" value="1"/>
</dbReference>
<comment type="caution">
    <text evidence="1">The sequence shown here is derived from an EMBL/GenBank/DDBJ whole genome shotgun (WGS) entry which is preliminary data.</text>
</comment>
<dbReference type="PATRIC" id="fig|1671680.3.peg.402"/>
<accession>A0A166IJU2</accession>
<dbReference type="Proteomes" id="UP000076717">
    <property type="component" value="Unassembled WGS sequence"/>
</dbReference>
<evidence type="ECO:0000313" key="2">
    <source>
        <dbReference type="Proteomes" id="UP000076717"/>
    </source>
</evidence>
<dbReference type="AlphaFoldDB" id="A0A166IJU2"/>
<reference evidence="1 2" key="1">
    <citation type="submission" date="2015-08" db="EMBL/GenBank/DDBJ databases">
        <title>Draft Genome Sequence of Rathayibacter sp. Strain VKM Ac-2596 Isolated from Leaf Gall Induced by Plant-Parasitic Nematodes.</title>
        <authorList>
            <person name="Vasilenko O.V."/>
            <person name="Starodumova I.P."/>
            <person name="Tarlachkov S.V."/>
            <person name="Dorofeeva L.V."/>
            <person name="Evtushenko L.I."/>
        </authorList>
    </citation>
    <scope>NUCLEOTIDE SEQUENCE [LARGE SCALE GENOMIC DNA]</scope>
    <source>
        <strain evidence="1 2">VKM Ac-2596</strain>
    </source>
</reference>
<sequence length="170" mass="17615">MRRCSSLVSIGVVLAALSGCVAEGPVSTATVGIGRGGQRAEVLGVVVVCSGIVNGLDLAVDDRSPLKIGDGVRRITRWVSPDVVTQLGATDLVGRTVWPADTVIDRFAPGVDYVLGAYADGEPVVARPVVFTAEQFDTLSVGEVIVGDIRDGTSQTLSVENFLGLACEES</sequence>
<protein>
    <submittedName>
        <fullName evidence="1">Uncharacterized protein</fullName>
    </submittedName>
</protein>
<dbReference type="EMBL" id="LIIN01000006">
    <property type="protein sequence ID" value="KZX22494.1"/>
    <property type="molecule type" value="Genomic_DNA"/>
</dbReference>
<keyword evidence="2" id="KW-1185">Reference proteome</keyword>
<proteinExistence type="predicted"/>
<evidence type="ECO:0000313" key="1">
    <source>
        <dbReference type="EMBL" id="KZX22494.1"/>
    </source>
</evidence>
<organism evidence="1 2">
    <name type="scientific">Rathayibacter tanaceti</name>
    <dbReference type="NCBI Taxonomy" id="1671680"/>
    <lineage>
        <taxon>Bacteria</taxon>
        <taxon>Bacillati</taxon>
        <taxon>Actinomycetota</taxon>
        <taxon>Actinomycetes</taxon>
        <taxon>Micrococcales</taxon>
        <taxon>Microbacteriaceae</taxon>
        <taxon>Rathayibacter</taxon>
    </lineage>
</organism>